<proteinExistence type="predicted"/>
<protein>
    <submittedName>
        <fullName evidence="1">Uncharacterized protein</fullName>
    </submittedName>
</protein>
<gene>
    <name evidence="1" type="ORF">J108_08730</name>
</gene>
<dbReference type="EMBL" id="ATFQ01000015">
    <property type="protein sequence ID" value="EPQ24430.1"/>
    <property type="molecule type" value="Genomic_DNA"/>
</dbReference>
<evidence type="ECO:0000313" key="1">
    <source>
        <dbReference type="EMBL" id="EPQ24430.1"/>
    </source>
</evidence>
<name>A0A829HYZ5_9MYCO</name>
<comment type="caution">
    <text evidence="1">The sequence shown here is derived from an EMBL/GenBank/DDBJ whole genome shotgun (WGS) entry which is preliminary data.</text>
</comment>
<accession>A0A829HYZ5</accession>
<dbReference type="AlphaFoldDB" id="A0A829HYZ5"/>
<reference evidence="1 2" key="1">
    <citation type="journal article" date="2013" name="Genome Announc.">
        <title>Genome Sequence of an Epidemic Isolate of Mycobacterium abscessus subsp. bolletii from Rio de Janeiro, Brazil.</title>
        <authorList>
            <person name="Davidson R.M."/>
            <person name="Reynolds P.R."/>
            <person name="Farias-Hesson E."/>
            <person name="Duarte R.S."/>
            <person name="Jackson M."/>
            <person name="Strong M."/>
        </authorList>
    </citation>
    <scope>NUCLEOTIDE SEQUENCE [LARGE SCALE GENOMIC DNA]</scope>
    <source>
        <strain evidence="1 2">CRM-0020</strain>
    </source>
</reference>
<dbReference type="Proteomes" id="UP000014969">
    <property type="component" value="Unassembled WGS sequence"/>
</dbReference>
<organism evidence="1 2">
    <name type="scientific">Mycobacteroides abscessus subsp. bolletii CRM-0020</name>
    <dbReference type="NCBI Taxonomy" id="1306401"/>
    <lineage>
        <taxon>Bacteria</taxon>
        <taxon>Bacillati</taxon>
        <taxon>Actinomycetota</taxon>
        <taxon>Actinomycetes</taxon>
        <taxon>Mycobacteriales</taxon>
        <taxon>Mycobacteriaceae</taxon>
        <taxon>Mycobacteroides</taxon>
        <taxon>Mycobacteroides abscessus</taxon>
    </lineage>
</organism>
<evidence type="ECO:0000313" key="2">
    <source>
        <dbReference type="Proteomes" id="UP000014969"/>
    </source>
</evidence>
<sequence length="76" mass="8208">MDRSLNVRGDFCDVAGQDGVDNRGLAPDMAVHRRAGTPRLPGHRVKVQPVQSVARDLLGRDRHDAVGGDRVPIGPM</sequence>